<gene>
    <name evidence="1" type="ORF">CTOB1V02_LOCUS16456</name>
</gene>
<dbReference type="InterPro" id="IPR028154">
    <property type="entry name" value="AMP-dep_Lig_C"/>
</dbReference>
<reference evidence="1" key="1">
    <citation type="submission" date="2020-11" db="EMBL/GenBank/DDBJ databases">
        <authorList>
            <person name="Tran Van P."/>
        </authorList>
    </citation>
    <scope>NUCLEOTIDE SEQUENCE</scope>
</reference>
<dbReference type="EMBL" id="OB705772">
    <property type="protein sequence ID" value="CAD7238641.1"/>
    <property type="molecule type" value="Genomic_DNA"/>
</dbReference>
<proteinExistence type="predicted"/>
<accession>A0A7R8X2I5</accession>
<dbReference type="InterPro" id="IPR042099">
    <property type="entry name" value="ANL_N_sf"/>
</dbReference>
<dbReference type="OrthoDB" id="10053470at2759"/>
<protein>
    <submittedName>
        <fullName evidence="1">Uncharacterized protein</fullName>
    </submittedName>
</protein>
<dbReference type="Pfam" id="PF00501">
    <property type="entry name" value="AMP-binding"/>
    <property type="match status" value="1"/>
</dbReference>
<dbReference type="InterPro" id="IPR045851">
    <property type="entry name" value="AMP-bd_C_sf"/>
</dbReference>
<evidence type="ECO:0000313" key="1">
    <source>
        <dbReference type="EMBL" id="CAD7238641.1"/>
    </source>
</evidence>
<dbReference type="PANTHER" id="PTHR43439">
    <property type="entry name" value="PHENYLACETATE-COENZYME A LIGASE"/>
    <property type="match status" value="1"/>
</dbReference>
<organism evidence="1">
    <name type="scientific">Cyprideis torosa</name>
    <dbReference type="NCBI Taxonomy" id="163714"/>
    <lineage>
        <taxon>Eukaryota</taxon>
        <taxon>Metazoa</taxon>
        <taxon>Ecdysozoa</taxon>
        <taxon>Arthropoda</taxon>
        <taxon>Crustacea</taxon>
        <taxon>Oligostraca</taxon>
        <taxon>Ostracoda</taxon>
        <taxon>Podocopa</taxon>
        <taxon>Podocopida</taxon>
        <taxon>Cytherocopina</taxon>
        <taxon>Cytheroidea</taxon>
        <taxon>Cytherideidae</taxon>
        <taxon>Cyprideis</taxon>
    </lineage>
</organism>
<dbReference type="InterPro" id="IPR000873">
    <property type="entry name" value="AMP-dep_synth/lig_dom"/>
</dbReference>
<dbReference type="Gene3D" id="3.30.300.30">
    <property type="match status" value="1"/>
</dbReference>
<dbReference type="Pfam" id="PF14535">
    <property type="entry name" value="AMP-binding_C_2"/>
    <property type="match status" value="1"/>
</dbReference>
<name>A0A7R8X2I5_9CRUS</name>
<dbReference type="PANTHER" id="PTHR43439:SF1">
    <property type="entry name" value="PHENYLACETATE-COENZYME A LIGASE"/>
    <property type="match status" value="1"/>
</dbReference>
<sequence length="263" mass="30030">MQDFKTTALVCTPSYALKMADVMAEMNVNPHGLSLRYGLFGAEPWSESMRREIHEKLGIRASDNYGLSEVMGPGVAGECEYCNGLHINEDHFLVEIIDPQTLEPVAPGEVGELVITTLTKEAFPVIRYRTRDLTRLLPGQCPCGRTFQRMSRVLGRSDDMLIIKGVNVFPTQIESILFDIEGTQPHYRLLIERENNEDTLTVMVEVVESLFFDEMRKQRQLVEMIRKRMASELGVSVTIKLVEERSLERFDGKANRVDDRREM</sequence>
<dbReference type="Gene3D" id="3.40.50.12780">
    <property type="entry name" value="N-terminal domain of ligase-like"/>
    <property type="match status" value="1"/>
</dbReference>
<dbReference type="InterPro" id="IPR051414">
    <property type="entry name" value="Adenylate-forming_Reductase"/>
</dbReference>
<dbReference type="SUPFAM" id="SSF56801">
    <property type="entry name" value="Acetyl-CoA synthetase-like"/>
    <property type="match status" value="1"/>
</dbReference>
<dbReference type="AlphaFoldDB" id="A0A7R8X2I5"/>